<gene>
    <name evidence="3" type="ORF">SAMN05216554_4354</name>
</gene>
<protein>
    <recommendedName>
        <fullName evidence="2">Response regulatory domain-containing protein</fullName>
    </recommendedName>
</protein>
<dbReference type="InterPro" id="IPR011006">
    <property type="entry name" value="CheY-like_superfamily"/>
</dbReference>
<keyword evidence="4" id="KW-1185">Reference proteome</keyword>
<dbReference type="PROSITE" id="PS50110">
    <property type="entry name" value="RESPONSE_REGULATORY"/>
    <property type="match status" value="1"/>
</dbReference>
<dbReference type="SUPFAM" id="SSF52172">
    <property type="entry name" value="CheY-like"/>
    <property type="match status" value="1"/>
</dbReference>
<accession>A0A1H3TNZ7</accession>
<feature type="modified residue" description="4-aspartylphosphate" evidence="1">
    <location>
        <position position="65"/>
    </location>
</feature>
<dbReference type="STRING" id="381665.SAMN05216554_4354"/>
<evidence type="ECO:0000313" key="3">
    <source>
        <dbReference type="EMBL" id="SDZ51365.1"/>
    </source>
</evidence>
<feature type="domain" description="Response regulatory" evidence="2">
    <location>
        <begin position="14"/>
        <end position="129"/>
    </location>
</feature>
<dbReference type="AlphaFoldDB" id="A0A1H3TNZ7"/>
<evidence type="ECO:0000313" key="4">
    <source>
        <dbReference type="Proteomes" id="UP000198891"/>
    </source>
</evidence>
<proteinExistence type="predicted"/>
<dbReference type="Gene3D" id="3.40.50.2300">
    <property type="match status" value="1"/>
</dbReference>
<keyword evidence="1" id="KW-0597">Phosphoprotein</keyword>
<dbReference type="GO" id="GO:0000160">
    <property type="term" value="P:phosphorelay signal transduction system"/>
    <property type="evidence" value="ECO:0007669"/>
    <property type="project" value="InterPro"/>
</dbReference>
<organism evidence="3 4">
    <name type="scientific">Herbiconiux ginsengi</name>
    <dbReference type="NCBI Taxonomy" id="381665"/>
    <lineage>
        <taxon>Bacteria</taxon>
        <taxon>Bacillati</taxon>
        <taxon>Actinomycetota</taxon>
        <taxon>Actinomycetes</taxon>
        <taxon>Micrococcales</taxon>
        <taxon>Microbacteriaceae</taxon>
        <taxon>Herbiconiux</taxon>
    </lineage>
</organism>
<dbReference type="EMBL" id="FNPZ01000006">
    <property type="protein sequence ID" value="SDZ51365.1"/>
    <property type="molecule type" value="Genomic_DNA"/>
</dbReference>
<evidence type="ECO:0000259" key="2">
    <source>
        <dbReference type="PROSITE" id="PS50110"/>
    </source>
</evidence>
<sequence>MGIQLSVSAPEGARVAIVSKDALFTGGLRHWLGSNDPQLDVVLAATSWGDLLHDPDFPTDLVILDAASSTRNSVESRVRTLRATGTAVLVMTTTGIGDDPQRAVSAGAFCVLDKSVPLGLIDEMARGAVGLPITHRG</sequence>
<name>A0A1H3TNZ7_9MICO</name>
<dbReference type="Proteomes" id="UP000198891">
    <property type="component" value="Unassembled WGS sequence"/>
</dbReference>
<reference evidence="3 4" key="1">
    <citation type="submission" date="2016-10" db="EMBL/GenBank/DDBJ databases">
        <authorList>
            <person name="de Groot N.N."/>
        </authorList>
    </citation>
    <scope>NUCLEOTIDE SEQUENCE [LARGE SCALE GENOMIC DNA]</scope>
    <source>
        <strain evidence="3 4">CGMCC 4.3491</strain>
    </source>
</reference>
<evidence type="ECO:0000256" key="1">
    <source>
        <dbReference type="PROSITE-ProRule" id="PRU00169"/>
    </source>
</evidence>
<dbReference type="InterPro" id="IPR001789">
    <property type="entry name" value="Sig_transdc_resp-reg_receiver"/>
</dbReference>